<evidence type="ECO:0000313" key="6">
    <source>
        <dbReference type="EMBL" id="TCD27319.1"/>
    </source>
</evidence>
<gene>
    <name evidence="6" type="ORF">EZ456_08955</name>
</gene>
<dbReference type="PANTHER" id="PTHR40980">
    <property type="entry name" value="PLUG DOMAIN-CONTAINING PROTEIN"/>
    <property type="match status" value="1"/>
</dbReference>
<organism evidence="6 7">
    <name type="scientific">Pedobacter psychrodurus</name>
    <dbReference type="NCBI Taxonomy" id="2530456"/>
    <lineage>
        <taxon>Bacteria</taxon>
        <taxon>Pseudomonadati</taxon>
        <taxon>Bacteroidota</taxon>
        <taxon>Sphingobacteriia</taxon>
        <taxon>Sphingobacteriales</taxon>
        <taxon>Sphingobacteriaceae</taxon>
        <taxon>Pedobacter</taxon>
    </lineage>
</organism>
<sequence length="792" mass="90031">MLKFPFFLLALFSVLSSRAQFNLSGKVTDQEFKALSFITVKISGSQNSVNYTQTDSLGFYAFKNLQTGKYLVVFSALNFKAVNQLFTLTKDTVINIQLQSHSNTLVDVQINARKALIEKQIDRTVFNVENSISAIGTDALELLSKVPGVRVLNDKVSLVGKGGVNVMINDKLLPLSDDELSNYLKSISSGNIAKIEVITNPPAKYDAQGNNGLVNIVLKKATAEGFKGSINTVFTQATYPTASAGGNLSYRKNKITLSTNFNIRKGSLVPFEQSDFFYPTQTWNIVNKDRNFRTVPSEQIGIDYQATPKTVLGLSYNGGLTNFHSEENIKTTIYNKAGNLDSVLNSDANAKIRSHYHSANVYLKQALDTTGKQLIINGDWFKYSDDKNRFFNNTSYSQNGEVIPDYFAEYLSTSKQNIGLYTLKADVDLPYKTFKFSFGTKLSFVNNQSDLAFYKVRNIAYELDPAQTNLFNYQENTQALYVNYNKSIKQWGFQVGLRGEYTQIDGISVNEQNSNEYFRIFPTLYIVYRANDKNTFSANYGRRINRPAYRKLNPFRWYSNQYAYTEGNPFLQPSYNDNIEISHTYHNILTSTLSFSHVTNGFNDVDFIDAGTNIQAAKPVNFITGNHYQFSNAITLNVFKWWESINQADVFYNVSNSSIAQTLSNLNGFGAYFSTLNQFVFNPSKTILGEASFWYQFPTVDGLNQNKSQYNLDLGIKALLLNKKIQLAITATDVLKTNRYRFNSLINNIRQEYNNYYDNRQLRVTFRYNFGNEKIKQQDRKPGNEEERKRSN</sequence>
<keyword evidence="4" id="KW-0732">Signal</keyword>
<evidence type="ECO:0000256" key="3">
    <source>
        <dbReference type="ARBA" id="ARBA00023237"/>
    </source>
</evidence>
<reference evidence="6 7" key="1">
    <citation type="submission" date="2019-02" db="EMBL/GenBank/DDBJ databases">
        <title>Pedobacter sp. RP-3-21 sp. nov., isolated from Arctic soil.</title>
        <authorList>
            <person name="Dahal R.H."/>
        </authorList>
    </citation>
    <scope>NUCLEOTIDE SEQUENCE [LARGE SCALE GENOMIC DNA]</scope>
    <source>
        <strain evidence="6 7">RP-3-21</strain>
    </source>
</reference>
<protein>
    <submittedName>
        <fullName evidence="6">TonB-dependent receptor</fullName>
    </submittedName>
</protein>
<feature type="chain" id="PRO_5020281218" evidence="4">
    <location>
        <begin position="20"/>
        <end position="792"/>
    </location>
</feature>
<dbReference type="InterPro" id="IPR041700">
    <property type="entry name" value="OMP_b-brl_3"/>
</dbReference>
<dbReference type="Proteomes" id="UP000293925">
    <property type="component" value="Unassembled WGS sequence"/>
</dbReference>
<dbReference type="Gene3D" id="2.40.170.20">
    <property type="entry name" value="TonB-dependent receptor, beta-barrel domain"/>
    <property type="match status" value="1"/>
</dbReference>
<dbReference type="InterPro" id="IPR008969">
    <property type="entry name" value="CarboxyPept-like_regulatory"/>
</dbReference>
<evidence type="ECO:0000256" key="2">
    <source>
        <dbReference type="ARBA" id="ARBA00023136"/>
    </source>
</evidence>
<keyword evidence="3" id="KW-0998">Cell outer membrane</keyword>
<proteinExistence type="predicted"/>
<dbReference type="EMBL" id="SJSO01000006">
    <property type="protein sequence ID" value="TCD27319.1"/>
    <property type="molecule type" value="Genomic_DNA"/>
</dbReference>
<feature type="domain" description="Outer membrane protein beta-barrel" evidence="5">
    <location>
        <begin position="367"/>
        <end position="768"/>
    </location>
</feature>
<dbReference type="OrthoDB" id="606851at2"/>
<comment type="subcellular location">
    <subcellularLocation>
        <location evidence="1">Cell outer membrane</location>
    </subcellularLocation>
</comment>
<dbReference type="Pfam" id="PF13620">
    <property type="entry name" value="CarboxypepD_reg"/>
    <property type="match status" value="1"/>
</dbReference>
<keyword evidence="2" id="KW-0472">Membrane</keyword>
<dbReference type="PANTHER" id="PTHR40980:SF4">
    <property type="entry name" value="TONB-DEPENDENT RECEPTOR-LIKE BETA-BARREL DOMAIN-CONTAINING PROTEIN"/>
    <property type="match status" value="1"/>
</dbReference>
<feature type="signal peptide" evidence="4">
    <location>
        <begin position="1"/>
        <end position="19"/>
    </location>
</feature>
<keyword evidence="6" id="KW-0675">Receptor</keyword>
<dbReference type="InterPro" id="IPR036942">
    <property type="entry name" value="Beta-barrel_TonB_sf"/>
</dbReference>
<dbReference type="Pfam" id="PF14905">
    <property type="entry name" value="OMP_b-brl_3"/>
    <property type="match status" value="1"/>
</dbReference>
<evidence type="ECO:0000313" key="7">
    <source>
        <dbReference type="Proteomes" id="UP000293925"/>
    </source>
</evidence>
<dbReference type="SUPFAM" id="SSF49464">
    <property type="entry name" value="Carboxypeptidase regulatory domain-like"/>
    <property type="match status" value="1"/>
</dbReference>
<keyword evidence="7" id="KW-1185">Reference proteome</keyword>
<name>A0A4R0PYD1_9SPHI</name>
<evidence type="ECO:0000256" key="1">
    <source>
        <dbReference type="ARBA" id="ARBA00004442"/>
    </source>
</evidence>
<evidence type="ECO:0000256" key="4">
    <source>
        <dbReference type="SAM" id="SignalP"/>
    </source>
</evidence>
<dbReference type="InterPro" id="IPR037066">
    <property type="entry name" value="Plug_dom_sf"/>
</dbReference>
<dbReference type="SUPFAM" id="SSF56935">
    <property type="entry name" value="Porins"/>
    <property type="match status" value="1"/>
</dbReference>
<dbReference type="AlphaFoldDB" id="A0A4R0PYD1"/>
<comment type="caution">
    <text evidence="6">The sequence shown here is derived from an EMBL/GenBank/DDBJ whole genome shotgun (WGS) entry which is preliminary data.</text>
</comment>
<dbReference type="GO" id="GO:0009279">
    <property type="term" value="C:cell outer membrane"/>
    <property type="evidence" value="ECO:0007669"/>
    <property type="project" value="UniProtKB-SubCell"/>
</dbReference>
<dbReference type="Gene3D" id="2.60.40.1120">
    <property type="entry name" value="Carboxypeptidase-like, regulatory domain"/>
    <property type="match status" value="1"/>
</dbReference>
<dbReference type="Gene3D" id="2.170.130.10">
    <property type="entry name" value="TonB-dependent receptor, plug domain"/>
    <property type="match status" value="1"/>
</dbReference>
<accession>A0A4R0PYD1</accession>
<evidence type="ECO:0000259" key="5">
    <source>
        <dbReference type="Pfam" id="PF14905"/>
    </source>
</evidence>
<dbReference type="RefSeq" id="WP_131529361.1">
    <property type="nucleotide sequence ID" value="NZ_SJSO01000006.1"/>
</dbReference>